<protein>
    <recommendedName>
        <fullName evidence="1">DUF5615 domain-containing protein</fullName>
    </recommendedName>
</protein>
<reference evidence="2 3" key="1">
    <citation type="journal article" date="2012" name="J. Bacteriol.">
        <title>Genome Sequence of Blastococcus saxobsidens DD2, a Stone-Inhabiting Bacterium.</title>
        <authorList>
            <person name="Chouaia B."/>
            <person name="Crotti E."/>
            <person name="Brusetti L."/>
            <person name="Daffonchio D."/>
            <person name="Essoussi I."/>
            <person name="Nouioui I."/>
            <person name="Sbissi I."/>
            <person name="Ghodhbane-Gtari F."/>
            <person name="Gtari M."/>
            <person name="Vacherie B."/>
            <person name="Barbe V."/>
            <person name="Medigue C."/>
            <person name="Gury J."/>
            <person name="Pujic P."/>
            <person name="Normand P."/>
        </authorList>
    </citation>
    <scope>NUCLEOTIDE SEQUENCE [LARGE SCALE GENOMIC DNA]</scope>
    <source>
        <strain evidence="2 3">DD2</strain>
    </source>
</reference>
<feature type="domain" description="DUF5615" evidence="1">
    <location>
        <begin position="1"/>
        <end position="101"/>
    </location>
</feature>
<evidence type="ECO:0000313" key="2">
    <source>
        <dbReference type="EMBL" id="CCG03094.1"/>
    </source>
</evidence>
<name>H6RTN4_BLASD</name>
<sequence length="122" mass="13073">MKLLLDEMIGPRVAQELRSRGFDAIAVAERADFRAVPDDAVLDLARVDGRVVVTVNVGDFVRLHQRSLTEGRQHSGIVMVTGQAFPQNRGFIGALVTALTAAAETSSLPGPGEIVYLRSASD</sequence>
<dbReference type="AlphaFoldDB" id="H6RTN4"/>
<reference evidence="3" key="2">
    <citation type="submission" date="2012-02" db="EMBL/GenBank/DDBJ databases">
        <title>Complete genome sequence of Blastococcus saxobsidens strain DD2.</title>
        <authorList>
            <person name="Genoscope."/>
        </authorList>
    </citation>
    <scope>NUCLEOTIDE SEQUENCE [LARGE SCALE GENOMIC DNA]</scope>
    <source>
        <strain evidence="3">DD2</strain>
    </source>
</reference>
<keyword evidence="3" id="KW-1185">Reference proteome</keyword>
<dbReference type="InterPro" id="IPR041049">
    <property type="entry name" value="DUF5615"/>
</dbReference>
<accession>H6RTN4</accession>
<dbReference type="HOGENOM" id="CLU_159245_0_1_11"/>
<evidence type="ECO:0000313" key="3">
    <source>
        <dbReference type="Proteomes" id="UP000007517"/>
    </source>
</evidence>
<dbReference type="Proteomes" id="UP000007517">
    <property type="component" value="Chromosome"/>
</dbReference>
<organism evidence="2 3">
    <name type="scientific">Blastococcus saxobsidens (strain DD2)</name>
    <dbReference type="NCBI Taxonomy" id="1146883"/>
    <lineage>
        <taxon>Bacteria</taxon>
        <taxon>Bacillati</taxon>
        <taxon>Actinomycetota</taxon>
        <taxon>Actinomycetes</taxon>
        <taxon>Geodermatophilales</taxon>
        <taxon>Geodermatophilaceae</taxon>
        <taxon>Blastococcus</taxon>
    </lineage>
</organism>
<evidence type="ECO:0000259" key="1">
    <source>
        <dbReference type="Pfam" id="PF18480"/>
    </source>
</evidence>
<dbReference type="Pfam" id="PF18480">
    <property type="entry name" value="DUF5615"/>
    <property type="match status" value="1"/>
</dbReference>
<dbReference type="OrthoDB" id="4762215at2"/>
<proteinExistence type="predicted"/>
<dbReference type="RefSeq" id="WP_014375977.1">
    <property type="nucleotide sequence ID" value="NC_016943.1"/>
</dbReference>
<dbReference type="EMBL" id="FO117623">
    <property type="protein sequence ID" value="CCG03094.1"/>
    <property type="molecule type" value="Genomic_DNA"/>
</dbReference>
<dbReference type="eggNOG" id="COG4634">
    <property type="taxonomic scope" value="Bacteria"/>
</dbReference>
<gene>
    <name evidence="2" type="ordered locus">BLASA_2186</name>
</gene>
<dbReference type="KEGG" id="bsd:BLASA_2186"/>
<dbReference type="STRING" id="1146883.BLASA_2186"/>